<name>A0A3S3NPR2_9ACAR</name>
<dbReference type="PANTHER" id="PTHR12917:SF1">
    <property type="entry name" value="AT13091P"/>
    <property type="match status" value="1"/>
</dbReference>
<sequence>KSPIYLSPLNTVGAIPGVTGVINGHKVRVVLDTGCSALLISAKCANRCGLKAKWQEDHPIFIGANGKYLKYRGTVKCNLKLEGYELELRMLVFDKLAADILHGSSFLQKHKAIIDFINERLSFAREVDNLHRIEIGFSSQPKYRITSAECITLLPQTCHFVRVILPTALQQSEIEFCAAIDSIALPEYVMAIHWKN</sequence>
<protein>
    <recommendedName>
        <fullName evidence="7">Peptidase A2 domain-containing protein</fullName>
    </recommendedName>
</protein>
<dbReference type="EMBL" id="NCKU01015484">
    <property type="protein sequence ID" value="RWR99371.1"/>
    <property type="molecule type" value="Genomic_DNA"/>
</dbReference>
<keyword evidence="6" id="KW-1185">Reference proteome</keyword>
<evidence type="ECO:0000256" key="4">
    <source>
        <dbReference type="ARBA" id="ARBA00022801"/>
    </source>
</evidence>
<dbReference type="CDD" id="cd00303">
    <property type="entry name" value="retropepsin_like"/>
    <property type="match status" value="1"/>
</dbReference>
<dbReference type="AlphaFoldDB" id="A0A3S3NPR2"/>
<comment type="similarity">
    <text evidence="1">Belongs to the DDI1 family.</text>
</comment>
<dbReference type="Pfam" id="PF13975">
    <property type="entry name" value="gag-asp_proteas"/>
    <property type="match status" value="1"/>
</dbReference>
<keyword evidence="3" id="KW-0064">Aspartyl protease</keyword>
<evidence type="ECO:0000313" key="6">
    <source>
        <dbReference type="Proteomes" id="UP000285301"/>
    </source>
</evidence>
<dbReference type="PANTHER" id="PTHR12917">
    <property type="entry name" value="ASPARTYL PROTEASE DDI-RELATED"/>
    <property type="match status" value="1"/>
</dbReference>
<dbReference type="Proteomes" id="UP000285301">
    <property type="component" value="Unassembled WGS sequence"/>
</dbReference>
<evidence type="ECO:0000256" key="1">
    <source>
        <dbReference type="ARBA" id="ARBA00009136"/>
    </source>
</evidence>
<dbReference type="GO" id="GO:0006508">
    <property type="term" value="P:proteolysis"/>
    <property type="evidence" value="ECO:0007669"/>
    <property type="project" value="UniProtKB-KW"/>
</dbReference>
<dbReference type="Gene3D" id="2.40.70.10">
    <property type="entry name" value="Acid Proteases"/>
    <property type="match status" value="1"/>
</dbReference>
<dbReference type="STRING" id="1965070.A0A3S3NPR2"/>
<proteinExistence type="inferred from homology"/>
<comment type="caution">
    <text evidence="5">The sequence shown here is derived from an EMBL/GenBank/DDBJ whole genome shotgun (WGS) entry which is preliminary data.</text>
</comment>
<evidence type="ECO:0000256" key="3">
    <source>
        <dbReference type="ARBA" id="ARBA00022750"/>
    </source>
</evidence>
<dbReference type="SUPFAM" id="SSF50630">
    <property type="entry name" value="Acid proteases"/>
    <property type="match status" value="1"/>
</dbReference>
<feature type="non-terminal residue" evidence="5">
    <location>
        <position position="1"/>
    </location>
</feature>
<dbReference type="GO" id="GO:0004190">
    <property type="term" value="F:aspartic-type endopeptidase activity"/>
    <property type="evidence" value="ECO:0007669"/>
    <property type="project" value="UniProtKB-KW"/>
</dbReference>
<accession>A0A3S3NPR2</accession>
<keyword evidence="2" id="KW-0645">Protease</keyword>
<reference evidence="5 6" key="1">
    <citation type="journal article" date="2018" name="Gigascience">
        <title>Genomes of trombidid mites reveal novel predicted allergens and laterally-transferred genes associated with secondary metabolism.</title>
        <authorList>
            <person name="Dong X."/>
            <person name="Chaisiri K."/>
            <person name="Xia D."/>
            <person name="Armstrong S.D."/>
            <person name="Fang Y."/>
            <person name="Donnelly M.J."/>
            <person name="Kadowaki T."/>
            <person name="McGarry J.W."/>
            <person name="Darby A.C."/>
            <person name="Makepeace B.L."/>
        </authorList>
    </citation>
    <scope>NUCLEOTIDE SEQUENCE [LARGE SCALE GENOMIC DNA]</scope>
    <source>
        <strain evidence="5">UoL-WK</strain>
    </source>
</reference>
<dbReference type="InterPro" id="IPR021109">
    <property type="entry name" value="Peptidase_aspartic_dom_sf"/>
</dbReference>
<gene>
    <name evidence="5" type="ORF">B4U79_17035</name>
</gene>
<evidence type="ECO:0000313" key="5">
    <source>
        <dbReference type="EMBL" id="RWR99371.1"/>
    </source>
</evidence>
<keyword evidence="4" id="KW-0378">Hydrolase</keyword>
<evidence type="ECO:0008006" key="7">
    <source>
        <dbReference type="Google" id="ProtNLM"/>
    </source>
</evidence>
<evidence type="ECO:0000256" key="2">
    <source>
        <dbReference type="ARBA" id="ARBA00022670"/>
    </source>
</evidence>
<organism evidence="5 6">
    <name type="scientific">Dinothrombium tinctorium</name>
    <dbReference type="NCBI Taxonomy" id="1965070"/>
    <lineage>
        <taxon>Eukaryota</taxon>
        <taxon>Metazoa</taxon>
        <taxon>Ecdysozoa</taxon>
        <taxon>Arthropoda</taxon>
        <taxon>Chelicerata</taxon>
        <taxon>Arachnida</taxon>
        <taxon>Acari</taxon>
        <taxon>Acariformes</taxon>
        <taxon>Trombidiformes</taxon>
        <taxon>Prostigmata</taxon>
        <taxon>Anystina</taxon>
        <taxon>Parasitengona</taxon>
        <taxon>Trombidioidea</taxon>
        <taxon>Trombidiidae</taxon>
        <taxon>Dinothrombium</taxon>
    </lineage>
</organism>